<name>A0A5C5TUE7_9GAMM</name>
<dbReference type="InterPro" id="IPR000182">
    <property type="entry name" value="GNAT_dom"/>
</dbReference>
<protein>
    <submittedName>
        <fullName evidence="2">GNAT family N-acetyltransferase</fullName>
    </submittedName>
</protein>
<sequence length="213" mass="23760">MVDAARPLQVASLPPALLADAARLLAAGMRDNPLHLRVFGATQARLEPLLADAFVRLLDRQRRTGHVLGAFDGERLVGVAAMVAPGHCQPPAREKATMLRILARARSLHRLPRIACWLHAWRRHDPRFDHWHLGPAAVARGRRGQGIGTRLMEAVCERLDRCGGIGYLETDKPENVRLYRRGGFEEAGRQRVLGVDNWFMLRHPRSPGPPHCA</sequence>
<dbReference type="PANTHER" id="PTHR42791">
    <property type="entry name" value="GNAT FAMILY ACETYLTRANSFERASE"/>
    <property type="match status" value="1"/>
</dbReference>
<dbReference type="EMBL" id="VOHE01000009">
    <property type="protein sequence ID" value="TWT17139.1"/>
    <property type="molecule type" value="Genomic_DNA"/>
</dbReference>
<dbReference type="SUPFAM" id="SSF55729">
    <property type="entry name" value="Acyl-CoA N-acyltransferases (Nat)"/>
    <property type="match status" value="1"/>
</dbReference>
<keyword evidence="2" id="KW-0808">Transferase</keyword>
<evidence type="ECO:0000313" key="3">
    <source>
        <dbReference type="Proteomes" id="UP000315949"/>
    </source>
</evidence>
<proteinExistence type="predicted"/>
<comment type="caution">
    <text evidence="2">The sequence shown here is derived from an EMBL/GenBank/DDBJ whole genome shotgun (WGS) entry which is preliminary data.</text>
</comment>
<dbReference type="PANTHER" id="PTHR42791:SF1">
    <property type="entry name" value="N-ACETYLTRANSFERASE DOMAIN-CONTAINING PROTEIN"/>
    <property type="match status" value="1"/>
</dbReference>
<gene>
    <name evidence="2" type="ORF">FQY79_13620</name>
</gene>
<dbReference type="Pfam" id="PF00583">
    <property type="entry name" value="Acetyltransf_1"/>
    <property type="match status" value="1"/>
</dbReference>
<keyword evidence="3" id="KW-1185">Reference proteome</keyword>
<organism evidence="2 3">
    <name type="scientific">Luteimonas wenzhouensis</name>
    <dbReference type="NCBI Taxonomy" id="2599615"/>
    <lineage>
        <taxon>Bacteria</taxon>
        <taxon>Pseudomonadati</taxon>
        <taxon>Pseudomonadota</taxon>
        <taxon>Gammaproteobacteria</taxon>
        <taxon>Lysobacterales</taxon>
        <taxon>Lysobacteraceae</taxon>
        <taxon>Luteimonas</taxon>
    </lineage>
</organism>
<dbReference type="PROSITE" id="PS51186">
    <property type="entry name" value="GNAT"/>
    <property type="match status" value="1"/>
</dbReference>
<dbReference type="InterPro" id="IPR016181">
    <property type="entry name" value="Acyl_CoA_acyltransferase"/>
</dbReference>
<feature type="domain" description="N-acetyltransferase" evidence="1">
    <location>
        <begin position="22"/>
        <end position="205"/>
    </location>
</feature>
<dbReference type="GO" id="GO:0016747">
    <property type="term" value="F:acyltransferase activity, transferring groups other than amino-acyl groups"/>
    <property type="evidence" value="ECO:0007669"/>
    <property type="project" value="InterPro"/>
</dbReference>
<evidence type="ECO:0000313" key="2">
    <source>
        <dbReference type="EMBL" id="TWT17139.1"/>
    </source>
</evidence>
<dbReference type="RefSeq" id="WP_051323045.1">
    <property type="nucleotide sequence ID" value="NZ_VOHE01000009.1"/>
</dbReference>
<dbReference type="OrthoDB" id="9797178at2"/>
<dbReference type="InterPro" id="IPR052523">
    <property type="entry name" value="Trichothecene_AcTrans"/>
</dbReference>
<evidence type="ECO:0000259" key="1">
    <source>
        <dbReference type="PROSITE" id="PS51186"/>
    </source>
</evidence>
<dbReference type="AlphaFoldDB" id="A0A5C5TUE7"/>
<dbReference type="CDD" id="cd04301">
    <property type="entry name" value="NAT_SF"/>
    <property type="match status" value="1"/>
</dbReference>
<dbReference type="Gene3D" id="3.40.630.30">
    <property type="match status" value="1"/>
</dbReference>
<reference evidence="2 3" key="1">
    <citation type="submission" date="2019-07" db="EMBL/GenBank/DDBJ databases">
        <title>Luteimonas sp. YD-1 nov., isolated from acidic soil.</title>
        <authorList>
            <person name="Zhou J."/>
        </authorList>
    </citation>
    <scope>NUCLEOTIDE SEQUENCE [LARGE SCALE GENOMIC DNA]</scope>
    <source>
        <strain evidence="2 3">YD-1</strain>
    </source>
</reference>
<accession>A0A5C5TUE7</accession>
<dbReference type="Proteomes" id="UP000315949">
    <property type="component" value="Unassembled WGS sequence"/>
</dbReference>